<evidence type="ECO:0000313" key="1">
    <source>
        <dbReference type="EMBL" id="MBC1185473.1"/>
    </source>
</evidence>
<sequence length="99" mass="11089">MSGYLIITNALTICAIELFYSKNKGGRFVILIKYSCPKCNHTTEITDVEKITNSADEYPLCCAGCGQHFSKTTLANFARQRAEEMIKCALSRLKKDTDK</sequence>
<dbReference type="Proteomes" id="UP000607331">
    <property type="component" value="Unassembled WGS sequence"/>
</dbReference>
<organism evidence="1 2">
    <name type="scientific">Kluyvera sichuanensis</name>
    <dbReference type="NCBI Taxonomy" id="2725494"/>
    <lineage>
        <taxon>Bacteria</taxon>
        <taxon>Pseudomonadati</taxon>
        <taxon>Pseudomonadota</taxon>
        <taxon>Gammaproteobacteria</taxon>
        <taxon>Enterobacterales</taxon>
        <taxon>Enterobacteriaceae</taxon>
        <taxon>Kluyvera</taxon>
    </lineage>
</organism>
<reference evidence="1 2" key="1">
    <citation type="submission" date="2020-04" db="EMBL/GenBank/DDBJ databases">
        <title>The draft genome of Kluyvera sichuanensis strain SCKS090646.</title>
        <authorList>
            <person name="Wei L."/>
            <person name="Liu L."/>
            <person name="Feng Y."/>
            <person name="Zong Z."/>
        </authorList>
    </citation>
    <scope>NUCLEOTIDE SEQUENCE [LARGE SCALE GENOMIC DNA]</scope>
    <source>
        <strain evidence="1 2">090646</strain>
    </source>
</reference>
<dbReference type="EMBL" id="JABBJF010000004">
    <property type="protein sequence ID" value="MBC1185473.1"/>
    <property type="molecule type" value="Genomic_DNA"/>
</dbReference>
<protein>
    <submittedName>
        <fullName evidence="1">Uncharacterized protein</fullName>
    </submittedName>
</protein>
<proteinExistence type="predicted"/>
<keyword evidence="2" id="KW-1185">Reference proteome</keyword>
<gene>
    <name evidence="1" type="ORF">HII27_07045</name>
</gene>
<comment type="caution">
    <text evidence="1">The sequence shown here is derived from an EMBL/GenBank/DDBJ whole genome shotgun (WGS) entry which is preliminary data.</text>
</comment>
<name>A0ABR6RQR9_9ENTR</name>
<accession>A0ABR6RQR9</accession>
<evidence type="ECO:0000313" key="2">
    <source>
        <dbReference type="Proteomes" id="UP000607331"/>
    </source>
</evidence>
<dbReference type="RefSeq" id="WP_185667218.1">
    <property type="nucleotide sequence ID" value="NZ_JABBJF010000004.1"/>
</dbReference>